<evidence type="ECO:0000256" key="2">
    <source>
        <dbReference type="SAM" id="MobiDB-lite"/>
    </source>
</evidence>
<comment type="caution">
    <text evidence="3">The sequence shown here is derived from an EMBL/GenBank/DDBJ whole genome shotgun (WGS) entry which is preliminary data.</text>
</comment>
<evidence type="ECO:0000256" key="1">
    <source>
        <dbReference type="PROSITE-ProRule" id="PRU00339"/>
    </source>
</evidence>
<feature type="repeat" description="TPR" evidence="1">
    <location>
        <begin position="108"/>
        <end position="141"/>
    </location>
</feature>
<dbReference type="AlphaFoldDB" id="A0A1W0WFT1"/>
<keyword evidence="4" id="KW-1185">Reference proteome</keyword>
<evidence type="ECO:0000313" key="4">
    <source>
        <dbReference type="Proteomes" id="UP000192578"/>
    </source>
</evidence>
<feature type="compositionally biased region" description="Polar residues" evidence="2">
    <location>
        <begin position="937"/>
        <end position="946"/>
    </location>
</feature>
<name>A0A1W0WFT1_HYPEX</name>
<dbReference type="InterPro" id="IPR011990">
    <property type="entry name" value="TPR-like_helical_dom_sf"/>
</dbReference>
<keyword evidence="1" id="KW-0802">TPR repeat</keyword>
<dbReference type="PROSITE" id="PS50005">
    <property type="entry name" value="TPR"/>
    <property type="match status" value="1"/>
</dbReference>
<dbReference type="InterPro" id="IPR019734">
    <property type="entry name" value="TPR_rpt"/>
</dbReference>
<dbReference type="EMBL" id="MTYJ01000111">
    <property type="protein sequence ID" value="OQV14048.1"/>
    <property type="molecule type" value="Genomic_DNA"/>
</dbReference>
<organism evidence="3 4">
    <name type="scientific">Hypsibius exemplaris</name>
    <name type="common">Freshwater tardigrade</name>
    <dbReference type="NCBI Taxonomy" id="2072580"/>
    <lineage>
        <taxon>Eukaryota</taxon>
        <taxon>Metazoa</taxon>
        <taxon>Ecdysozoa</taxon>
        <taxon>Tardigrada</taxon>
        <taxon>Eutardigrada</taxon>
        <taxon>Parachela</taxon>
        <taxon>Hypsibioidea</taxon>
        <taxon>Hypsibiidae</taxon>
        <taxon>Hypsibius</taxon>
    </lineage>
</organism>
<feature type="region of interest" description="Disordered" evidence="2">
    <location>
        <begin position="906"/>
        <end position="964"/>
    </location>
</feature>
<proteinExistence type="predicted"/>
<dbReference type="OrthoDB" id="10458856at2759"/>
<reference evidence="4" key="1">
    <citation type="submission" date="2017-01" db="EMBL/GenBank/DDBJ databases">
        <title>Comparative genomics of anhydrobiosis in the tardigrade Hypsibius dujardini.</title>
        <authorList>
            <person name="Yoshida Y."/>
            <person name="Koutsovoulos G."/>
            <person name="Laetsch D."/>
            <person name="Stevens L."/>
            <person name="Kumar S."/>
            <person name="Horikawa D."/>
            <person name="Ishino K."/>
            <person name="Komine S."/>
            <person name="Tomita M."/>
            <person name="Blaxter M."/>
            <person name="Arakawa K."/>
        </authorList>
    </citation>
    <scope>NUCLEOTIDE SEQUENCE [LARGE SCALE GENOMIC DNA]</scope>
    <source>
        <strain evidence="4">Z151</strain>
    </source>
</reference>
<accession>A0A1W0WFT1</accession>
<dbReference type="Proteomes" id="UP000192578">
    <property type="component" value="Unassembled WGS sequence"/>
</dbReference>
<dbReference type="SMART" id="SM00028">
    <property type="entry name" value="TPR"/>
    <property type="match status" value="2"/>
</dbReference>
<sequence>MLPIAKKVRPPKDPNAEKLYAETDTLKLPPAAETVHVKEQKEMTYALTRAHRKTGYPRLLGPVGVKKVPPYFIDRAKDIALKLKSYHNRHEKTRHYYDSCAHYDPQDPDLLYHQGVYHGQFNEYSKTLEKMEQCLQINPRDHRALLLKADTHFRMCDFETALLCYLQGINLRYPFKNWFLDGYYRTTALLYDLTCGEIPLYYGGNMKVFYRLVQGQERRPQRLFNDTYKHYDELYPLEPNLTGAQEEINMFHVSKPKPPNHVQRRIWIAAIQQLKGARKCLGSFYDCKVEIEKYLIKQEHFLPRFGRANQTEKIDRALKYLRARIDKFEVICTLMKSRQMRSNYGKPIDWLLEYGRWMAEKAVVSSIPPARVGGLQNSRYKWALSQTLFDIREKPLDVCWVRRHGRSTRSSHLLARRRPWKYMCGYKSAQKGALAALRSGGDEWPFMQKLKTRVWDELGQHAPPPGELKIPKHIREIKKQKDAYEKIRDDLEKASKLSMPPIPNENKGKLYYDPEVNEEQWDENREMVKNSILKRNKVPSLLPLPSEQRPIPANLLEVFETKVHEDVGAWDQRRKMSMELRETLAKAEAVKAAHAAHEKHGLFGPSKSSKKTVVKVKAKKESDTDVTEEDDNRPSVAEEPAVAAVPAVPGPNAAAGAAPVDGEVPADVAALADAAPKKVSMDDEFDEMKGSDLVEKKIKRPIRRPGERPRFDILNQKLNNEYQDRPRLKRRVPKRSDDDDRPVTVVMEERMKTPEELEAEKLLAARADDPVETARRIFDNQKAALLEKSYAVLMTCTKVSEFLEIELELGDLLDTTFPPKNMRFPNGDPIILSGYPAPVADFTRMIPSEIFANRKKRKRKFGGDRAVTAAEAQWEQDAVERLLAEKGRRQSVLQAANSTAYEEAAKPVAAAAAATDDPLTAKEPPPTEIPTEVPTEAGSTLVSTASAEAPATISAESGPVEETK</sequence>
<gene>
    <name evidence="3" type="ORF">BV898_11713</name>
</gene>
<protein>
    <submittedName>
        <fullName evidence="3">Uncharacterized protein</fullName>
    </submittedName>
</protein>
<feature type="compositionally biased region" description="Low complexity" evidence="2">
    <location>
        <begin position="906"/>
        <end position="922"/>
    </location>
</feature>
<feature type="region of interest" description="Disordered" evidence="2">
    <location>
        <begin position="616"/>
        <end position="639"/>
    </location>
</feature>
<dbReference type="SUPFAM" id="SSF48452">
    <property type="entry name" value="TPR-like"/>
    <property type="match status" value="1"/>
</dbReference>
<evidence type="ECO:0000313" key="3">
    <source>
        <dbReference type="EMBL" id="OQV14048.1"/>
    </source>
</evidence>
<dbReference type="Gene3D" id="1.25.40.10">
    <property type="entry name" value="Tetratricopeptide repeat domain"/>
    <property type="match status" value="1"/>
</dbReference>